<dbReference type="AlphaFoldDB" id="A0A9N9FRW2"/>
<protein>
    <submittedName>
        <fullName evidence="1">7197_t:CDS:1</fullName>
    </submittedName>
</protein>
<organism evidence="1 2">
    <name type="scientific">Dentiscutata erythropus</name>
    <dbReference type="NCBI Taxonomy" id="1348616"/>
    <lineage>
        <taxon>Eukaryota</taxon>
        <taxon>Fungi</taxon>
        <taxon>Fungi incertae sedis</taxon>
        <taxon>Mucoromycota</taxon>
        <taxon>Glomeromycotina</taxon>
        <taxon>Glomeromycetes</taxon>
        <taxon>Diversisporales</taxon>
        <taxon>Gigasporaceae</taxon>
        <taxon>Dentiscutata</taxon>
    </lineage>
</organism>
<dbReference type="EMBL" id="CAJVPY010002237">
    <property type="protein sequence ID" value="CAG8553223.1"/>
    <property type="molecule type" value="Genomic_DNA"/>
</dbReference>
<comment type="caution">
    <text evidence="1">The sequence shown here is derived from an EMBL/GenBank/DDBJ whole genome shotgun (WGS) entry which is preliminary data.</text>
</comment>
<dbReference type="Proteomes" id="UP000789405">
    <property type="component" value="Unassembled WGS sequence"/>
</dbReference>
<proteinExistence type="predicted"/>
<evidence type="ECO:0000313" key="2">
    <source>
        <dbReference type="Proteomes" id="UP000789405"/>
    </source>
</evidence>
<evidence type="ECO:0000313" key="1">
    <source>
        <dbReference type="EMBL" id="CAG8553223.1"/>
    </source>
</evidence>
<gene>
    <name evidence="1" type="ORF">DERYTH_LOCUS5370</name>
</gene>
<name>A0A9N9FRW2_9GLOM</name>
<dbReference type="OrthoDB" id="2493030at2759"/>
<keyword evidence="2" id="KW-1185">Reference proteome</keyword>
<accession>A0A9N9FRW2</accession>
<sequence>MSCEVESDRVQALEYCQKSAYKKISVDIKDSLTSVAIEISNVNTDEKEIIKKDFKCVKDRELFKEPKLDNDYRLVFNRKKIIYKNNAFNVYYNEI</sequence>
<reference evidence="1" key="1">
    <citation type="submission" date="2021-06" db="EMBL/GenBank/DDBJ databases">
        <authorList>
            <person name="Kallberg Y."/>
            <person name="Tangrot J."/>
            <person name="Rosling A."/>
        </authorList>
    </citation>
    <scope>NUCLEOTIDE SEQUENCE</scope>
    <source>
        <strain evidence="1">MA453B</strain>
    </source>
</reference>